<dbReference type="AlphaFoldDB" id="A0A174G481"/>
<dbReference type="RefSeq" id="WP_009039132.1">
    <property type="nucleotide sequence ID" value="NZ_FNRP01000006.1"/>
</dbReference>
<dbReference type="Gene3D" id="3.90.550.10">
    <property type="entry name" value="Spore Coat Polysaccharide Biosynthesis Protein SpsA, Chain A"/>
    <property type="match status" value="1"/>
</dbReference>
<evidence type="ECO:0000313" key="7">
    <source>
        <dbReference type="Proteomes" id="UP000487596"/>
    </source>
</evidence>
<reference evidence="4 5" key="1">
    <citation type="submission" date="2016-10" db="EMBL/GenBank/DDBJ databases">
        <authorList>
            <person name="de Groot N.N."/>
        </authorList>
    </citation>
    <scope>NUCLEOTIDE SEQUENCE [LARGE SCALE GENOMIC DNA]</scope>
    <source>
        <strain evidence="4">NLAE-zl-C202</strain>
        <strain evidence="3 5">NLAE-zl-G339</strain>
    </source>
</reference>
<dbReference type="InterPro" id="IPR029044">
    <property type="entry name" value="Nucleotide-diphossugar_trans"/>
</dbReference>
<reference evidence="6" key="2">
    <citation type="submission" date="2016-10" db="EMBL/GenBank/DDBJ databases">
        <authorList>
            <person name="Varghese N."/>
            <person name="Submissions S."/>
        </authorList>
    </citation>
    <scope>NUCLEOTIDE SEQUENCE [LARGE SCALE GENOMIC DNA]</scope>
    <source>
        <strain evidence="6">NLAE-zl-C202</strain>
    </source>
</reference>
<dbReference type="Pfam" id="PF00535">
    <property type="entry name" value="Glycos_transf_2"/>
    <property type="match status" value="1"/>
</dbReference>
<dbReference type="PANTHER" id="PTHR22916:SF3">
    <property type="entry name" value="UDP-GLCNAC:BETAGAL BETA-1,3-N-ACETYLGLUCOSAMINYLTRANSFERASE-LIKE PROTEIN 1"/>
    <property type="match status" value="1"/>
</dbReference>
<evidence type="ECO:0000313" key="6">
    <source>
        <dbReference type="Proteomes" id="UP000183766"/>
    </source>
</evidence>
<evidence type="ECO:0000313" key="4">
    <source>
        <dbReference type="EMBL" id="SFM61265.1"/>
    </source>
</evidence>
<proteinExistence type="predicted"/>
<dbReference type="Proteomes" id="UP000183766">
    <property type="component" value="Unassembled WGS sequence"/>
</dbReference>
<evidence type="ECO:0000313" key="5">
    <source>
        <dbReference type="Proteomes" id="UP000183040"/>
    </source>
</evidence>
<dbReference type="EMBL" id="FOUM01000007">
    <property type="protein sequence ID" value="SFM61265.1"/>
    <property type="molecule type" value="Genomic_DNA"/>
</dbReference>
<keyword evidence="4" id="KW-0808">Transferase</keyword>
<dbReference type="Proteomes" id="UP000487596">
    <property type="component" value="Unassembled WGS sequence"/>
</dbReference>
<name>A0A174G481_9BACE</name>
<dbReference type="EMBL" id="FNRP01000006">
    <property type="protein sequence ID" value="SEA45379.1"/>
    <property type="molecule type" value="Genomic_DNA"/>
</dbReference>
<reference evidence="2 7" key="3">
    <citation type="journal article" date="2019" name="Nat. Med.">
        <title>A library of human gut bacterial isolates paired with longitudinal multiomics data enables mechanistic microbiome research.</title>
        <authorList>
            <person name="Poyet M."/>
            <person name="Groussin M."/>
            <person name="Gibbons S.M."/>
            <person name="Avila-Pacheco J."/>
            <person name="Jiang X."/>
            <person name="Kearney S.M."/>
            <person name="Perrotta A.R."/>
            <person name="Berdy B."/>
            <person name="Zhao S."/>
            <person name="Lieberman T.D."/>
            <person name="Swanson P.K."/>
            <person name="Smith M."/>
            <person name="Roesemann S."/>
            <person name="Alexander J.E."/>
            <person name="Rich S.A."/>
            <person name="Livny J."/>
            <person name="Vlamakis H."/>
            <person name="Clish C."/>
            <person name="Bullock K."/>
            <person name="Deik A."/>
            <person name="Scott J."/>
            <person name="Pierce K.A."/>
            <person name="Xavier R.J."/>
            <person name="Alm E.J."/>
        </authorList>
    </citation>
    <scope>NUCLEOTIDE SEQUENCE [LARGE SCALE GENOMIC DNA]</scope>
    <source>
        <strain evidence="2 7">BIOML-A62</strain>
    </source>
</reference>
<accession>A0A174G481</accession>
<feature type="domain" description="Glycosyltransferase 2-like" evidence="1">
    <location>
        <begin position="14"/>
        <end position="173"/>
    </location>
</feature>
<evidence type="ECO:0000259" key="1">
    <source>
        <dbReference type="Pfam" id="PF00535"/>
    </source>
</evidence>
<evidence type="ECO:0000313" key="3">
    <source>
        <dbReference type="EMBL" id="SEA45379.1"/>
    </source>
</evidence>
<dbReference type="Proteomes" id="UP000183040">
    <property type="component" value="Unassembled WGS sequence"/>
</dbReference>
<protein>
    <submittedName>
        <fullName evidence="2 4">Glycosyltransferase</fullName>
    </submittedName>
</protein>
<sequence>MTNVLPLASIRCLAYNQEQYIRQCLDGFVMQQTNFPFEIIVHDDASTDKTANIIREYAEKYPNIHAILETENQYSKHDGSLARIVNQAIQGKYVALCEGDDYWTDPLKLQKQVDFLEKNPEYGMVYTLSKIYNQDKNKIEENLFGSEYRGYDDLLAYNRISTLTTCIRTKAMMEYIDDIEPQKRKWLMGDYPMWLWIGYHYKIKFFPDITSVYRVLEESASHSKDIEKNEKFILSTIDITSFFIQKFNLSPTNLYYHALNEYYYALYSDYKNSGNYIKAMHYAKLINNKYTTSRIRREKRRFYRKHVKLWLQNLFSSINYSLQKKQKS</sequence>
<gene>
    <name evidence="2" type="ORF">GA424_16680</name>
    <name evidence="3" type="ORF">SAMN04487924_106153</name>
    <name evidence="4" type="ORF">SAMN05216250_107131</name>
</gene>
<dbReference type="EMBL" id="WDEH01000030">
    <property type="protein sequence ID" value="KAB6135394.1"/>
    <property type="molecule type" value="Genomic_DNA"/>
</dbReference>
<dbReference type="InterPro" id="IPR001173">
    <property type="entry name" value="Glyco_trans_2-like"/>
</dbReference>
<organism evidence="4 6">
    <name type="scientific">Bacteroides xylanisolvens</name>
    <dbReference type="NCBI Taxonomy" id="371601"/>
    <lineage>
        <taxon>Bacteria</taxon>
        <taxon>Pseudomonadati</taxon>
        <taxon>Bacteroidota</taxon>
        <taxon>Bacteroidia</taxon>
        <taxon>Bacteroidales</taxon>
        <taxon>Bacteroidaceae</taxon>
        <taxon>Bacteroides</taxon>
    </lineage>
</organism>
<evidence type="ECO:0000313" key="2">
    <source>
        <dbReference type="EMBL" id="KAB6135394.1"/>
    </source>
</evidence>
<dbReference type="GO" id="GO:0016758">
    <property type="term" value="F:hexosyltransferase activity"/>
    <property type="evidence" value="ECO:0007669"/>
    <property type="project" value="UniProtKB-ARBA"/>
</dbReference>
<dbReference type="PANTHER" id="PTHR22916">
    <property type="entry name" value="GLYCOSYLTRANSFERASE"/>
    <property type="match status" value="1"/>
</dbReference>
<dbReference type="SUPFAM" id="SSF53448">
    <property type="entry name" value="Nucleotide-diphospho-sugar transferases"/>
    <property type="match status" value="1"/>
</dbReference>